<dbReference type="GO" id="GO:0008233">
    <property type="term" value="F:peptidase activity"/>
    <property type="evidence" value="ECO:0007669"/>
    <property type="project" value="UniProtKB-KW"/>
</dbReference>
<gene>
    <name evidence="5" type="ORF">GA0061101_103216</name>
</gene>
<dbReference type="OrthoDB" id="9812991at2"/>
<dbReference type="InterPro" id="IPR001107">
    <property type="entry name" value="Band_7"/>
</dbReference>
<proteinExistence type="predicted"/>
<organism evidence="5 6">
    <name type="scientific">Rhizobium lusitanum</name>
    <dbReference type="NCBI Taxonomy" id="293958"/>
    <lineage>
        <taxon>Bacteria</taxon>
        <taxon>Pseudomonadati</taxon>
        <taxon>Pseudomonadota</taxon>
        <taxon>Alphaproteobacteria</taxon>
        <taxon>Hyphomicrobiales</taxon>
        <taxon>Rhizobiaceae</taxon>
        <taxon>Rhizobium/Agrobacterium group</taxon>
        <taxon>Rhizobium</taxon>
    </lineage>
</organism>
<feature type="domain" description="Band 7" evidence="4">
    <location>
        <begin position="35"/>
        <end position="210"/>
    </location>
</feature>
<dbReference type="GO" id="GO:0006508">
    <property type="term" value="P:proteolysis"/>
    <property type="evidence" value="ECO:0007669"/>
    <property type="project" value="UniProtKB-KW"/>
</dbReference>
<dbReference type="AlphaFoldDB" id="A0A1C3URK7"/>
<comment type="subcellular location">
    <subcellularLocation>
        <location evidence="1">Membrane</location>
        <topology evidence="1">Single-pass membrane protein</topology>
    </subcellularLocation>
</comment>
<accession>A0A1C3URK7</accession>
<evidence type="ECO:0000256" key="3">
    <source>
        <dbReference type="SAM" id="Phobius"/>
    </source>
</evidence>
<keyword evidence="3" id="KW-1133">Transmembrane helix</keyword>
<dbReference type="InterPro" id="IPR036013">
    <property type="entry name" value="Band_7/SPFH_dom_sf"/>
</dbReference>
<dbReference type="PANTHER" id="PTHR42911:SF2">
    <property type="entry name" value="PROHIBITIN FAMILY PROTEIN"/>
    <property type="match status" value="1"/>
</dbReference>
<keyword evidence="5" id="KW-0645">Protease</keyword>
<evidence type="ECO:0000256" key="2">
    <source>
        <dbReference type="SAM" id="Coils"/>
    </source>
</evidence>
<keyword evidence="3" id="KW-0812">Transmembrane</keyword>
<dbReference type="SUPFAM" id="SSF117892">
    <property type="entry name" value="Band 7/SPFH domain"/>
    <property type="match status" value="1"/>
</dbReference>
<dbReference type="CDD" id="cd03401">
    <property type="entry name" value="SPFH_prohibitin"/>
    <property type="match status" value="1"/>
</dbReference>
<keyword evidence="5" id="KW-0378">Hydrolase</keyword>
<dbReference type="PANTHER" id="PTHR42911">
    <property type="entry name" value="MODULATOR OF FTSH PROTEASE HFLC"/>
    <property type="match status" value="1"/>
</dbReference>
<dbReference type="RefSeq" id="WP_037196538.1">
    <property type="nucleotide sequence ID" value="NZ_FMAF01000003.1"/>
</dbReference>
<keyword evidence="3" id="KW-0472">Membrane</keyword>
<sequence length="332" mass="36319">MANREIDIASMASKGRATAFIGIVAIIAVLMLVFSSWYTIDQGERGVILRTGAMVGTAEPGLHFKLPWIETVVKIPVTQQVTYWTCQNGASCENNEHPQMQAYSQDQQPADMRVTISWHVPADAVEHVYSEFGSIGNLESRLIARRAPQDVKTVFGKFTAASVIQNRAQFNTDVQAAIEAGIQGPVQIDSVQVENIDFSDAYENSIEQRMLAEVEVQKLRQNAEREKVQAQITVTQAQAAADARRADAQAQADSVRLQAEADAEAIQLRGDAEAKAIKARGDALRDNPNLIFLTQAEKWNGQLPTTMLPNGAVPMLNLDARQNPAAPAAEHE</sequence>
<dbReference type="Proteomes" id="UP000199205">
    <property type="component" value="Unassembled WGS sequence"/>
</dbReference>
<evidence type="ECO:0000256" key="1">
    <source>
        <dbReference type="ARBA" id="ARBA00004167"/>
    </source>
</evidence>
<protein>
    <submittedName>
        <fullName evidence="5">Regulator of protease activity HflC, stomatin/prohibitin superfamily</fullName>
    </submittedName>
</protein>
<evidence type="ECO:0000313" key="6">
    <source>
        <dbReference type="Proteomes" id="UP000199205"/>
    </source>
</evidence>
<feature type="coiled-coil region" evidence="2">
    <location>
        <begin position="202"/>
        <end position="240"/>
    </location>
</feature>
<dbReference type="EMBL" id="FMAF01000003">
    <property type="protein sequence ID" value="SCB18079.1"/>
    <property type="molecule type" value="Genomic_DNA"/>
</dbReference>
<dbReference type="InterPro" id="IPR000163">
    <property type="entry name" value="Prohibitin"/>
</dbReference>
<name>A0A1C3URK7_9HYPH</name>
<reference evidence="5 6" key="1">
    <citation type="submission" date="2016-08" db="EMBL/GenBank/DDBJ databases">
        <authorList>
            <person name="Seilhamer J.J."/>
        </authorList>
    </citation>
    <scope>NUCLEOTIDE SEQUENCE [LARGE SCALE GENOMIC DNA]</scope>
    <source>
        <strain evidence="5 6">P1-7</strain>
    </source>
</reference>
<dbReference type="GO" id="GO:0016020">
    <property type="term" value="C:membrane"/>
    <property type="evidence" value="ECO:0007669"/>
    <property type="project" value="UniProtKB-SubCell"/>
</dbReference>
<keyword evidence="2" id="KW-0175">Coiled coil</keyword>
<evidence type="ECO:0000313" key="5">
    <source>
        <dbReference type="EMBL" id="SCB18079.1"/>
    </source>
</evidence>
<evidence type="ECO:0000259" key="4">
    <source>
        <dbReference type="SMART" id="SM00244"/>
    </source>
</evidence>
<dbReference type="Gene3D" id="3.30.479.30">
    <property type="entry name" value="Band 7 domain"/>
    <property type="match status" value="1"/>
</dbReference>
<feature type="transmembrane region" description="Helical" evidence="3">
    <location>
        <begin position="20"/>
        <end position="40"/>
    </location>
</feature>
<dbReference type="Pfam" id="PF01145">
    <property type="entry name" value="Band_7"/>
    <property type="match status" value="1"/>
</dbReference>
<dbReference type="SMART" id="SM00244">
    <property type="entry name" value="PHB"/>
    <property type="match status" value="1"/>
</dbReference>